<dbReference type="EMBL" id="POUD01000030">
    <property type="protein sequence ID" value="PZG20063.1"/>
    <property type="molecule type" value="Genomic_DNA"/>
</dbReference>
<proteinExistence type="predicted"/>
<organism evidence="1 2">
    <name type="scientific">Nonomuraea aridisoli</name>
    <dbReference type="NCBI Taxonomy" id="2070368"/>
    <lineage>
        <taxon>Bacteria</taxon>
        <taxon>Bacillati</taxon>
        <taxon>Actinomycetota</taxon>
        <taxon>Actinomycetes</taxon>
        <taxon>Streptosporangiales</taxon>
        <taxon>Streptosporangiaceae</taxon>
        <taxon>Nonomuraea</taxon>
    </lineage>
</organism>
<name>A0A2W2EC16_9ACTN</name>
<protein>
    <submittedName>
        <fullName evidence="1">Uncharacterized protein</fullName>
    </submittedName>
</protein>
<comment type="caution">
    <text evidence="1">The sequence shown here is derived from an EMBL/GenBank/DDBJ whole genome shotgun (WGS) entry which is preliminary data.</text>
</comment>
<dbReference type="Proteomes" id="UP000249304">
    <property type="component" value="Unassembled WGS sequence"/>
</dbReference>
<evidence type="ECO:0000313" key="1">
    <source>
        <dbReference type="EMBL" id="PZG20063.1"/>
    </source>
</evidence>
<accession>A0A2W2EC16</accession>
<evidence type="ECO:0000313" key="2">
    <source>
        <dbReference type="Proteomes" id="UP000249304"/>
    </source>
</evidence>
<gene>
    <name evidence="1" type="ORF">C1J01_10315</name>
</gene>
<keyword evidence="2" id="KW-1185">Reference proteome</keyword>
<sequence>MMSEPWNVHLVNTLPSVTVMWVSFLREKSPSLISAPMTSSSASADLFVLVSGLAEISMTKSLSSVIGYLRLGNRRLSA</sequence>
<dbReference type="AlphaFoldDB" id="A0A2W2EC16"/>
<reference evidence="1 2" key="1">
    <citation type="submission" date="2018-01" db="EMBL/GenBank/DDBJ databases">
        <title>Draft genome sequence of Nonomuraea sp. KC333.</title>
        <authorList>
            <person name="Sahin N."/>
            <person name="Saygin H."/>
            <person name="Ay H."/>
        </authorList>
    </citation>
    <scope>NUCLEOTIDE SEQUENCE [LARGE SCALE GENOMIC DNA]</scope>
    <source>
        <strain evidence="1 2">KC333</strain>
    </source>
</reference>